<dbReference type="AlphaFoldDB" id="A0A1Y2L7N7"/>
<dbReference type="Proteomes" id="UP000193391">
    <property type="component" value="Unassembled WGS sequence"/>
</dbReference>
<keyword evidence="2" id="KW-1185">Reference proteome</keyword>
<dbReference type="EMBL" id="JFKA01000001">
    <property type="protein sequence ID" value="OSQ40839.1"/>
    <property type="molecule type" value="Genomic_DNA"/>
</dbReference>
<evidence type="ECO:0000313" key="1">
    <source>
        <dbReference type="EMBL" id="OSQ40839.1"/>
    </source>
</evidence>
<organism evidence="1 2">
    <name type="scientific">Thalassospira mesophila</name>
    <dbReference type="NCBI Taxonomy" id="1293891"/>
    <lineage>
        <taxon>Bacteria</taxon>
        <taxon>Pseudomonadati</taxon>
        <taxon>Pseudomonadota</taxon>
        <taxon>Alphaproteobacteria</taxon>
        <taxon>Rhodospirillales</taxon>
        <taxon>Thalassospiraceae</taxon>
        <taxon>Thalassospira</taxon>
    </lineage>
</organism>
<evidence type="ECO:0000313" key="2">
    <source>
        <dbReference type="Proteomes" id="UP000193391"/>
    </source>
</evidence>
<reference evidence="1 2" key="1">
    <citation type="submission" date="2014-03" db="EMBL/GenBank/DDBJ databases">
        <title>The draft genome sequence of Thalassospira mesophila JCM 18969.</title>
        <authorList>
            <person name="Lai Q."/>
            <person name="Shao Z."/>
        </authorList>
    </citation>
    <scope>NUCLEOTIDE SEQUENCE [LARGE SCALE GENOMIC DNA]</scope>
    <source>
        <strain evidence="1 2">JCM 18969</strain>
    </source>
</reference>
<dbReference type="STRING" id="1293891.TMES_04030"/>
<gene>
    <name evidence="1" type="ORF">TMES_04030</name>
</gene>
<protein>
    <recommendedName>
        <fullName evidence="3">TNase-like domain-containing protein</fullName>
    </recommendedName>
</protein>
<proteinExistence type="predicted"/>
<evidence type="ECO:0008006" key="3">
    <source>
        <dbReference type="Google" id="ProtNLM"/>
    </source>
</evidence>
<comment type="caution">
    <text evidence="1">The sequence shown here is derived from an EMBL/GenBank/DDBJ whole genome shotgun (WGS) entry which is preliminary data.</text>
</comment>
<accession>A0A1Y2L7N7</accession>
<name>A0A1Y2L7N7_9PROT</name>
<sequence length="414" mass="44287">MFKSVVCPGCAFVVAWLMITLFGYSGTMAQGVGGISGGVLYQSVSQDENVTPQGLKSSARTAGFNQKIQQLAAAAVPVSDEGEESGAGIAQCGVILPGEEARADMVDFVIYSPVSLMRPDGIDDILIKDGPAMLQNKPLRLGDIAIVPPMVDRALAYLRKNYRDVVAVIVPGGPQMTSKAKDGRPDGANDPRLPAYFVTADGALLQDHLLANGLAMMLPATDIAPDAVLMLPRLPRGETQPGEPVKWQRQNMLTRLARTEAIARRAQRGMWALPDARTGQAGNKKGASYNFYAPLVNDADVANRAGKGDDPGDNGAVDVKNGIGLFAVVTGKPVSVEQQKRRLYLNFGVDWHHDFTIALDQKQVETLTQAGINPADWVGRTVIVRGTIENRGGPYIGLAALSWLCLGPDRRDNT</sequence>